<evidence type="ECO:0000313" key="2">
    <source>
        <dbReference type="EMBL" id="PZF85146.1"/>
    </source>
</evidence>
<dbReference type="Proteomes" id="UP000248764">
    <property type="component" value="Unassembled WGS sequence"/>
</dbReference>
<accession>A0A2W2CHX0</accession>
<dbReference type="Gene3D" id="3.10.450.50">
    <property type="match status" value="1"/>
</dbReference>
<dbReference type="InterPro" id="IPR032710">
    <property type="entry name" value="NTF2-like_dom_sf"/>
</dbReference>
<sequence length="159" mass="17661">MTMNSGITDAELADLIATMDQAADAYIRGDIRQYLSLFDHADDYTLMAPYGGETMPAFDRTDEQLEETSRFFASGEATFDVDQSYVSGDLAVLVGVERQHGVVGGLPDQDWSLRLTLVFRRAGSRWQIVHRHADPLVRQIPFEHCAALARGLDSGPPRE</sequence>
<keyword evidence="3" id="KW-1185">Reference proteome</keyword>
<reference evidence="2 3" key="1">
    <citation type="submission" date="2018-01" db="EMBL/GenBank/DDBJ databases">
        <title>Draft genome sequence of Jiangella sp. GTF31.</title>
        <authorList>
            <person name="Sahin N."/>
            <person name="Ay H."/>
            <person name="Saygin H."/>
        </authorList>
    </citation>
    <scope>NUCLEOTIDE SEQUENCE [LARGE SCALE GENOMIC DNA]</scope>
    <source>
        <strain evidence="2 3">GTF31</strain>
    </source>
</reference>
<evidence type="ECO:0000313" key="3">
    <source>
        <dbReference type="Proteomes" id="UP000248764"/>
    </source>
</evidence>
<comment type="caution">
    <text evidence="2">The sequence shown here is derived from an EMBL/GenBank/DDBJ whole genome shotgun (WGS) entry which is preliminary data.</text>
</comment>
<protein>
    <submittedName>
        <fullName evidence="2">DUF4440 domain-containing protein</fullName>
    </submittedName>
</protein>
<dbReference type="EMBL" id="POTW01000010">
    <property type="protein sequence ID" value="PZF85146.1"/>
    <property type="molecule type" value="Genomic_DNA"/>
</dbReference>
<dbReference type="AlphaFoldDB" id="A0A2W2CHX0"/>
<dbReference type="InterPro" id="IPR037401">
    <property type="entry name" value="SnoaL-like"/>
</dbReference>
<proteinExistence type="predicted"/>
<organism evidence="2 3">
    <name type="scientific">Jiangella anatolica</name>
    <dbReference type="NCBI Taxonomy" id="2670374"/>
    <lineage>
        <taxon>Bacteria</taxon>
        <taxon>Bacillati</taxon>
        <taxon>Actinomycetota</taxon>
        <taxon>Actinomycetes</taxon>
        <taxon>Jiangellales</taxon>
        <taxon>Jiangellaceae</taxon>
        <taxon>Jiangella</taxon>
    </lineage>
</organism>
<evidence type="ECO:0000259" key="1">
    <source>
        <dbReference type="Pfam" id="PF13474"/>
    </source>
</evidence>
<name>A0A2W2CHX0_9ACTN</name>
<feature type="domain" description="SnoaL-like" evidence="1">
    <location>
        <begin position="17"/>
        <end position="133"/>
    </location>
</feature>
<gene>
    <name evidence="2" type="ORF">C1I92_06090</name>
</gene>
<dbReference type="RefSeq" id="WP_111253772.1">
    <property type="nucleotide sequence ID" value="NZ_POTW01000010.1"/>
</dbReference>
<dbReference type="Pfam" id="PF13474">
    <property type="entry name" value="SnoaL_3"/>
    <property type="match status" value="1"/>
</dbReference>
<dbReference type="SUPFAM" id="SSF54427">
    <property type="entry name" value="NTF2-like"/>
    <property type="match status" value="1"/>
</dbReference>